<proteinExistence type="predicted"/>
<dbReference type="AlphaFoldDB" id="A0A381Q0N6"/>
<accession>A0A381Q0N6</accession>
<evidence type="ECO:0000313" key="1">
    <source>
        <dbReference type="EMBL" id="SUZ72690.1"/>
    </source>
</evidence>
<protein>
    <submittedName>
        <fullName evidence="1">Uncharacterized protein</fullName>
    </submittedName>
</protein>
<reference evidence="1" key="1">
    <citation type="submission" date="2018-05" db="EMBL/GenBank/DDBJ databases">
        <authorList>
            <person name="Lanie J.A."/>
            <person name="Ng W.-L."/>
            <person name="Kazmierczak K.M."/>
            <person name="Andrzejewski T.M."/>
            <person name="Davidsen T.M."/>
            <person name="Wayne K.J."/>
            <person name="Tettelin H."/>
            <person name="Glass J.I."/>
            <person name="Rusch D."/>
            <person name="Podicherti R."/>
            <person name="Tsui H.-C.T."/>
            <person name="Winkler M.E."/>
        </authorList>
    </citation>
    <scope>NUCLEOTIDE SEQUENCE</scope>
</reference>
<sequence length="501" mass="57070">MYHHAVGQIVPTVPQNVFRLTYGNHGGEDSWDLGQQPFNLTDIGRMYFDHQTISDSGRFSSRSDLYHMGDIAIDSIRTVESWLSWFNEYKGTNLPIFEAGYMDTTQTVVTGGQFTDSRKRSINGRKLKIEYGMSDRITLSVAIPVMDTYEITQSVTAQGNAIHGIDELVNFHRNAKSGLESFIASDTYFFMRSGLRDTVQMIYNLYYTENGDYSVLWALTSSNDPFNSGFTDARFFSDDISKDTVDLADLTNYYYPSRKKGSGVDDVTLGVTMLLLGSPSWAGAERSGALYGQFKIQSPYGYTIRSYLSDGAKQFSQADVGSGVTRWSIGFFGEYGFKGKMKPRFYGNISYVASTPEFLNTPVSLFTAKHSHPDSIINRIGETYKYSEGNWARHTLGFDFEPKPDRIRVRMGTNYASKGQDKFYSNDKEWDNWMRSHQGYDSSLRTRHIMLEGWLINSISQNRIGPFSFDLYAGYQRTISSENTYEGWKIYWGSTFYIQGW</sequence>
<gene>
    <name evidence="1" type="ORF">METZ01_LOCUS25544</name>
</gene>
<name>A0A381Q0N6_9ZZZZ</name>
<dbReference type="EMBL" id="UINC01001155">
    <property type="protein sequence ID" value="SUZ72690.1"/>
    <property type="molecule type" value="Genomic_DNA"/>
</dbReference>
<organism evidence="1">
    <name type="scientific">marine metagenome</name>
    <dbReference type="NCBI Taxonomy" id="408172"/>
    <lineage>
        <taxon>unclassified sequences</taxon>
        <taxon>metagenomes</taxon>
        <taxon>ecological metagenomes</taxon>
    </lineage>
</organism>